<evidence type="ECO:0000256" key="2">
    <source>
        <dbReference type="ARBA" id="ARBA00012438"/>
    </source>
</evidence>
<accession>A0A6M0RUB0</accession>
<dbReference type="PANTHER" id="PTHR43547:SF2">
    <property type="entry name" value="HYBRID SIGNAL TRANSDUCTION HISTIDINE KINASE C"/>
    <property type="match status" value="1"/>
</dbReference>
<dbReference type="Gene3D" id="3.30.565.10">
    <property type="entry name" value="Histidine kinase-like ATPase, C-terminal domain"/>
    <property type="match status" value="1"/>
</dbReference>
<dbReference type="InterPro" id="IPR003594">
    <property type="entry name" value="HATPase_dom"/>
</dbReference>
<dbReference type="CDD" id="cd00082">
    <property type="entry name" value="HisKA"/>
    <property type="match status" value="1"/>
</dbReference>
<evidence type="ECO:0000256" key="3">
    <source>
        <dbReference type="ARBA" id="ARBA00022553"/>
    </source>
</evidence>
<dbReference type="InterPro" id="IPR004358">
    <property type="entry name" value="Sig_transdc_His_kin-like_C"/>
</dbReference>
<dbReference type="SUPFAM" id="SSF55781">
    <property type="entry name" value="GAF domain-like"/>
    <property type="match status" value="1"/>
</dbReference>
<dbReference type="InterPro" id="IPR036890">
    <property type="entry name" value="HATPase_C_sf"/>
</dbReference>
<dbReference type="SUPFAM" id="SSF55874">
    <property type="entry name" value="ATPase domain of HSP90 chaperone/DNA topoisomerase II/histidine kinase"/>
    <property type="match status" value="1"/>
</dbReference>
<keyword evidence="9" id="KW-1185">Reference proteome</keyword>
<organism evidence="8 9">
    <name type="scientific">Adonisia turfae CCMR0081</name>
    <dbReference type="NCBI Taxonomy" id="2292702"/>
    <lineage>
        <taxon>Bacteria</taxon>
        <taxon>Bacillati</taxon>
        <taxon>Cyanobacteriota</taxon>
        <taxon>Adonisia</taxon>
        <taxon>Adonisia turfae</taxon>
    </lineage>
</organism>
<dbReference type="InterPro" id="IPR005467">
    <property type="entry name" value="His_kinase_dom"/>
</dbReference>
<dbReference type="AlphaFoldDB" id="A0A6M0RUB0"/>
<dbReference type="InterPro" id="IPR003661">
    <property type="entry name" value="HisK_dim/P_dom"/>
</dbReference>
<dbReference type="FunFam" id="3.30.565.10:FF:000006">
    <property type="entry name" value="Sensor histidine kinase WalK"/>
    <property type="match status" value="1"/>
</dbReference>
<dbReference type="Gene3D" id="3.30.450.40">
    <property type="match status" value="1"/>
</dbReference>
<dbReference type="EMBL" id="QXHD01000004">
    <property type="protein sequence ID" value="NEZ59847.1"/>
    <property type="molecule type" value="Genomic_DNA"/>
</dbReference>
<dbReference type="EC" id="2.7.13.3" evidence="2"/>
<proteinExistence type="predicted"/>
<comment type="catalytic activity">
    <reaction evidence="1">
        <text>ATP + protein L-histidine = ADP + protein N-phospho-L-histidine.</text>
        <dbReference type="EC" id="2.7.13.3"/>
    </reaction>
</comment>
<dbReference type="GO" id="GO:0000155">
    <property type="term" value="F:phosphorelay sensor kinase activity"/>
    <property type="evidence" value="ECO:0007669"/>
    <property type="project" value="InterPro"/>
</dbReference>
<evidence type="ECO:0000256" key="5">
    <source>
        <dbReference type="ARBA" id="ARBA00022777"/>
    </source>
</evidence>
<feature type="domain" description="Histidine kinase" evidence="7">
    <location>
        <begin position="201"/>
        <end position="422"/>
    </location>
</feature>
<keyword evidence="3" id="KW-0597">Phosphoprotein</keyword>
<dbReference type="InterPro" id="IPR029016">
    <property type="entry name" value="GAF-like_dom_sf"/>
</dbReference>
<sequence length="422" mass="47914">MQSETSDSDRFNISFAGSHTARSYQTLMQKILFTTLQGGTFEELIHWLPTAIAENFKLKGCQIELVDENQRTATLVGNVGTGWSIPLNHSRNLDKVWEFYKPSKLGKSLLLNTQQLGIENGATTSLPWLGCPMLHQTTLLGSVWAIRRKGETFDETEIKELQQIVDCLAIALHQTQLTQTVNIQKTEIHQLRQAKDEFLQLISHELFVPLGNIQLSTQTLERIFKDVSWRKVPQRSTVLKVLSLLSQECRRQKQFVDNLITLMFPEYQKTSEPMLMNLSDWLPSLLRTFETRLEQEELTLKTNIPAEPLLVECDITQLERTITELMTNAIKYTPPKKTIKIAVQATDKAVEIAIANTGVQIPANHQPHIFERFYRVPELDQQNYGGSGLGLALVKQLVSNLGGNIGFKSTKQKTTFTVQLPR</sequence>
<dbReference type="Gene3D" id="1.10.287.130">
    <property type="match status" value="1"/>
</dbReference>
<name>A0A6M0RUB0_9CYAN</name>
<dbReference type="CDD" id="cd00075">
    <property type="entry name" value="HATPase"/>
    <property type="match status" value="1"/>
</dbReference>
<keyword evidence="5 8" id="KW-0418">Kinase</keyword>
<dbReference type="Pfam" id="PF02518">
    <property type="entry name" value="HATPase_c"/>
    <property type="match status" value="1"/>
</dbReference>
<evidence type="ECO:0000256" key="6">
    <source>
        <dbReference type="ARBA" id="ARBA00023012"/>
    </source>
</evidence>
<evidence type="ECO:0000313" key="8">
    <source>
        <dbReference type="EMBL" id="NEZ59847.1"/>
    </source>
</evidence>
<dbReference type="SUPFAM" id="SSF47384">
    <property type="entry name" value="Homodimeric domain of signal transducing histidine kinase"/>
    <property type="match status" value="1"/>
</dbReference>
<dbReference type="PRINTS" id="PR00344">
    <property type="entry name" value="BCTRLSENSOR"/>
</dbReference>
<reference evidence="8 9" key="1">
    <citation type="journal article" date="2020" name="Microb. Ecol.">
        <title>Ecogenomics of the Marine Benthic Filamentous Cyanobacterium Adonisia.</title>
        <authorList>
            <person name="Walter J.M."/>
            <person name="Coutinho F.H."/>
            <person name="Leomil L."/>
            <person name="Hargreaves P.I."/>
            <person name="Campeao M.E."/>
            <person name="Vieira V.V."/>
            <person name="Silva B.S."/>
            <person name="Fistarol G.O."/>
            <person name="Salomon P.S."/>
            <person name="Sawabe T."/>
            <person name="Mino S."/>
            <person name="Hosokawa M."/>
            <person name="Miyashita H."/>
            <person name="Maruyama F."/>
            <person name="van Verk M.C."/>
            <person name="Dutilh B.E."/>
            <person name="Thompson C.C."/>
            <person name="Thompson F.L."/>
        </authorList>
    </citation>
    <scope>NUCLEOTIDE SEQUENCE [LARGE SCALE GENOMIC DNA]</scope>
    <source>
        <strain evidence="8 9">CCMR0081</strain>
    </source>
</reference>
<evidence type="ECO:0000256" key="1">
    <source>
        <dbReference type="ARBA" id="ARBA00000085"/>
    </source>
</evidence>
<protein>
    <recommendedName>
        <fullName evidence="2">histidine kinase</fullName>
        <ecNumber evidence="2">2.7.13.3</ecNumber>
    </recommendedName>
</protein>
<evidence type="ECO:0000313" key="9">
    <source>
        <dbReference type="Proteomes" id="UP000481033"/>
    </source>
</evidence>
<gene>
    <name evidence="8" type="ORF">DXZ20_30235</name>
</gene>
<dbReference type="Proteomes" id="UP000481033">
    <property type="component" value="Unassembled WGS sequence"/>
</dbReference>
<evidence type="ECO:0000256" key="4">
    <source>
        <dbReference type="ARBA" id="ARBA00022679"/>
    </source>
</evidence>
<comment type="caution">
    <text evidence="8">The sequence shown here is derived from an EMBL/GenBank/DDBJ whole genome shotgun (WGS) entry which is preliminary data.</text>
</comment>
<dbReference type="PROSITE" id="PS50109">
    <property type="entry name" value="HIS_KIN"/>
    <property type="match status" value="1"/>
</dbReference>
<dbReference type="InterPro" id="IPR036097">
    <property type="entry name" value="HisK_dim/P_sf"/>
</dbReference>
<dbReference type="SMART" id="SM00387">
    <property type="entry name" value="HATPase_c"/>
    <property type="match status" value="1"/>
</dbReference>
<evidence type="ECO:0000259" key="7">
    <source>
        <dbReference type="PROSITE" id="PS50109"/>
    </source>
</evidence>
<keyword evidence="4" id="KW-0808">Transferase</keyword>
<keyword evidence="6" id="KW-0902">Two-component regulatory system</keyword>
<dbReference type="PANTHER" id="PTHR43547">
    <property type="entry name" value="TWO-COMPONENT HISTIDINE KINASE"/>
    <property type="match status" value="1"/>
</dbReference>